<protein>
    <recommendedName>
        <fullName evidence="4">BTB domain-containing protein</fullName>
    </recommendedName>
</protein>
<dbReference type="AlphaFoldDB" id="C3ZGX3"/>
<accession>C3ZGX3</accession>
<evidence type="ECO:0000256" key="1">
    <source>
        <dbReference type="ARBA" id="ARBA00022441"/>
    </source>
</evidence>
<dbReference type="EMBL" id="GG666621">
    <property type="protein sequence ID" value="EEN48120.1"/>
    <property type="molecule type" value="Genomic_DNA"/>
</dbReference>
<dbReference type="Gene3D" id="3.30.710.10">
    <property type="entry name" value="Potassium Channel Kv1.1, Chain A"/>
    <property type="match status" value="1"/>
</dbReference>
<dbReference type="SUPFAM" id="SSF54695">
    <property type="entry name" value="POZ domain"/>
    <property type="match status" value="1"/>
</dbReference>
<dbReference type="Pfam" id="PF07707">
    <property type="entry name" value="BACK"/>
    <property type="match status" value="1"/>
</dbReference>
<name>C3ZGX3_BRAFL</name>
<sequence>MWIIRYQIGQRLKLEGNLVLLRAHAWERSFSSLVVSPNFLVTNDDYPKRVLHGLNDLRERAELTDVVLDVEGRSFPCHRTVLASCSPYFRSMFTSGYAEVKQERIRIQDVSEVAMATILDYAYTGCLQTEPDQVQAVMSAAGLLQVGFVCCKAAEYMRDLLDVSNCVDVLMYADMQGNQALLESSRRYIASRFNQVAQQPSFLQLPLSLLKSLLDRDDLLTNSEDDVVQAALRWIEFDKERLEHLPALCTSFRRTSLRKKLRKGLESKVPSADRRLVYSDRTVERLGQMRTKMQIFLKSDFHGATSMPSAPCYDPSSRKVYKMNLPDGVSHFSMTVTTDNELYLAGHINGVGNRPMVSEKAFYQYNHLLNSWESRCEMISPRNGSDLVYVKGYIYAIGGDSGNTVERYDPSCDKWTSIPPVPFPSYVRFHRAVPLDDSIYVPSEKGCYCFSTTENTWKNIADTRKHPLNPQAVEYEGRIYSVYWSGFSSSAVQMYNPEDNTWKPSGDGINGTYFSCDYAMLMVYKRSYGRCLYLITVRSQKHPDDDYLDSPGRRWPSIDLYEYRKSNDSWSKVDSEDKMVPPIAKWLEDAGRWTSCLMARMIPTSLGDGSSYEDDQEVSDYKYGEESDNYLSDSFESGLSDCSDSEDDLSVEESVDGDEDREGRSENGNN</sequence>
<dbReference type="Gene3D" id="2.120.10.80">
    <property type="entry name" value="Kelch-type beta propeller"/>
    <property type="match status" value="1"/>
</dbReference>
<dbReference type="PANTHER" id="PTHR24412:SF499">
    <property type="entry name" value="KELCH REPEAT AND BTB DOMAIN-CONTAINING PROTEIN 8-LIKE ISOFORM X1"/>
    <property type="match status" value="1"/>
</dbReference>
<feature type="compositionally biased region" description="Basic and acidic residues" evidence="3">
    <location>
        <begin position="661"/>
        <end position="670"/>
    </location>
</feature>
<dbReference type="SMART" id="SM00875">
    <property type="entry name" value="BACK"/>
    <property type="match status" value="1"/>
</dbReference>
<evidence type="ECO:0000259" key="4">
    <source>
        <dbReference type="PROSITE" id="PS50097"/>
    </source>
</evidence>
<dbReference type="SMART" id="SM00225">
    <property type="entry name" value="BTB"/>
    <property type="match status" value="1"/>
</dbReference>
<dbReference type="eggNOG" id="KOG4441">
    <property type="taxonomic scope" value="Eukaryota"/>
</dbReference>
<organism>
    <name type="scientific">Branchiostoma floridae</name>
    <name type="common">Florida lancelet</name>
    <name type="synonym">Amphioxus</name>
    <dbReference type="NCBI Taxonomy" id="7739"/>
    <lineage>
        <taxon>Eukaryota</taxon>
        <taxon>Metazoa</taxon>
        <taxon>Chordata</taxon>
        <taxon>Cephalochordata</taxon>
        <taxon>Leptocardii</taxon>
        <taxon>Amphioxiformes</taxon>
        <taxon>Branchiostomatidae</taxon>
        <taxon>Branchiostoma</taxon>
    </lineage>
</organism>
<evidence type="ECO:0000256" key="2">
    <source>
        <dbReference type="ARBA" id="ARBA00022737"/>
    </source>
</evidence>
<dbReference type="InterPro" id="IPR015915">
    <property type="entry name" value="Kelch-typ_b-propeller"/>
</dbReference>
<feature type="domain" description="BTB" evidence="4">
    <location>
        <begin position="64"/>
        <end position="131"/>
    </location>
</feature>
<feature type="compositionally biased region" description="Acidic residues" evidence="3">
    <location>
        <begin position="643"/>
        <end position="660"/>
    </location>
</feature>
<proteinExistence type="predicted"/>
<dbReference type="SUPFAM" id="SSF117281">
    <property type="entry name" value="Kelch motif"/>
    <property type="match status" value="1"/>
</dbReference>
<evidence type="ECO:0000256" key="3">
    <source>
        <dbReference type="SAM" id="MobiDB-lite"/>
    </source>
</evidence>
<gene>
    <name evidence="5" type="ORF">BRAFLDRAFT_84978</name>
</gene>
<dbReference type="SMART" id="SM00612">
    <property type="entry name" value="Kelch"/>
    <property type="match status" value="2"/>
</dbReference>
<dbReference type="InterPro" id="IPR006652">
    <property type="entry name" value="Kelch_1"/>
</dbReference>
<dbReference type="InParanoid" id="C3ZGX3"/>
<feature type="region of interest" description="Disordered" evidence="3">
    <location>
        <begin position="607"/>
        <end position="670"/>
    </location>
</feature>
<dbReference type="InterPro" id="IPR011705">
    <property type="entry name" value="BACK"/>
</dbReference>
<dbReference type="PANTHER" id="PTHR24412">
    <property type="entry name" value="KELCH PROTEIN"/>
    <property type="match status" value="1"/>
</dbReference>
<dbReference type="Pfam" id="PF01344">
    <property type="entry name" value="Kelch_1"/>
    <property type="match status" value="1"/>
</dbReference>
<dbReference type="InterPro" id="IPR011333">
    <property type="entry name" value="SKP1/BTB/POZ_sf"/>
</dbReference>
<reference evidence="5" key="1">
    <citation type="journal article" date="2008" name="Nature">
        <title>The amphioxus genome and the evolution of the chordate karyotype.</title>
        <authorList>
            <consortium name="US DOE Joint Genome Institute (JGI-PGF)"/>
            <person name="Putnam N.H."/>
            <person name="Butts T."/>
            <person name="Ferrier D.E.K."/>
            <person name="Furlong R.F."/>
            <person name="Hellsten U."/>
            <person name="Kawashima T."/>
            <person name="Robinson-Rechavi M."/>
            <person name="Shoguchi E."/>
            <person name="Terry A."/>
            <person name="Yu J.-K."/>
            <person name="Benito-Gutierrez E.L."/>
            <person name="Dubchak I."/>
            <person name="Garcia-Fernandez J."/>
            <person name="Gibson-Brown J.J."/>
            <person name="Grigoriev I.V."/>
            <person name="Horton A.C."/>
            <person name="de Jong P.J."/>
            <person name="Jurka J."/>
            <person name="Kapitonov V.V."/>
            <person name="Kohara Y."/>
            <person name="Kuroki Y."/>
            <person name="Lindquist E."/>
            <person name="Lucas S."/>
            <person name="Osoegawa K."/>
            <person name="Pennacchio L.A."/>
            <person name="Salamov A.A."/>
            <person name="Satou Y."/>
            <person name="Sauka-Spengler T."/>
            <person name="Schmutz J."/>
            <person name="Shin-I T."/>
            <person name="Toyoda A."/>
            <person name="Bronner-Fraser M."/>
            <person name="Fujiyama A."/>
            <person name="Holland L.Z."/>
            <person name="Holland P.W.H."/>
            <person name="Satoh N."/>
            <person name="Rokhsar D.S."/>
        </authorList>
    </citation>
    <scope>NUCLEOTIDE SEQUENCE [LARGE SCALE GENOMIC DNA]</scope>
    <source>
        <strain evidence="5">S238N-H82</strain>
        <tissue evidence="5">Testes</tissue>
    </source>
</reference>
<dbReference type="Pfam" id="PF00651">
    <property type="entry name" value="BTB"/>
    <property type="match status" value="1"/>
</dbReference>
<dbReference type="FunCoup" id="C3ZGX3">
    <property type="interactions" value="9"/>
</dbReference>
<dbReference type="PROSITE" id="PS50097">
    <property type="entry name" value="BTB"/>
    <property type="match status" value="1"/>
</dbReference>
<dbReference type="Gene3D" id="1.25.40.420">
    <property type="match status" value="1"/>
</dbReference>
<evidence type="ECO:0000313" key="5">
    <source>
        <dbReference type="EMBL" id="EEN48120.1"/>
    </source>
</evidence>
<dbReference type="InterPro" id="IPR000210">
    <property type="entry name" value="BTB/POZ_dom"/>
</dbReference>
<keyword evidence="1" id="KW-0880">Kelch repeat</keyword>
<keyword evidence="2" id="KW-0677">Repeat</keyword>